<organism evidence="3 4">
    <name type="scientific">Paenibacillus beijingensis</name>
    <dbReference type="NCBI Taxonomy" id="1126833"/>
    <lineage>
        <taxon>Bacteria</taxon>
        <taxon>Bacillati</taxon>
        <taxon>Bacillota</taxon>
        <taxon>Bacilli</taxon>
        <taxon>Bacillales</taxon>
        <taxon>Paenibacillaceae</taxon>
        <taxon>Paenibacillus</taxon>
    </lineage>
</organism>
<dbReference type="SUPFAM" id="SSF51735">
    <property type="entry name" value="NAD(P)-binding Rossmann-fold domains"/>
    <property type="match status" value="1"/>
</dbReference>
<dbReference type="SUPFAM" id="SSF50129">
    <property type="entry name" value="GroES-like"/>
    <property type="match status" value="1"/>
</dbReference>
<reference evidence="4" key="2">
    <citation type="submission" date="2015-03" db="EMBL/GenBank/DDBJ databases">
        <title>Genome sequence of Paenibacillus beijingensis strain DSM 24997T.</title>
        <authorList>
            <person name="Kwak Y."/>
            <person name="Shin J.-H."/>
        </authorList>
    </citation>
    <scope>NUCLEOTIDE SEQUENCE [LARGE SCALE GENOMIC DNA]</scope>
    <source>
        <strain evidence="4">DSM 24997</strain>
    </source>
</reference>
<protein>
    <recommendedName>
        <fullName evidence="2">Enoyl reductase (ER) domain-containing protein</fullName>
    </recommendedName>
</protein>
<dbReference type="PATRIC" id="fig|1126833.4.peg.2906"/>
<dbReference type="PANTHER" id="PTHR44154:SF1">
    <property type="entry name" value="QUINONE OXIDOREDUCTASE"/>
    <property type="match status" value="1"/>
</dbReference>
<dbReference type="HOGENOM" id="CLU_026673_3_3_9"/>
<evidence type="ECO:0000256" key="1">
    <source>
        <dbReference type="ARBA" id="ARBA00022857"/>
    </source>
</evidence>
<dbReference type="EMBL" id="CP011058">
    <property type="protein sequence ID" value="AJY77707.1"/>
    <property type="molecule type" value="Genomic_DNA"/>
</dbReference>
<dbReference type="InterPro" id="IPR013154">
    <property type="entry name" value="ADH-like_N"/>
</dbReference>
<dbReference type="InterPro" id="IPR036291">
    <property type="entry name" value="NAD(P)-bd_dom_sf"/>
</dbReference>
<evidence type="ECO:0000313" key="3">
    <source>
        <dbReference type="EMBL" id="AJY77707.1"/>
    </source>
</evidence>
<evidence type="ECO:0000313" key="4">
    <source>
        <dbReference type="Proteomes" id="UP000032633"/>
    </source>
</evidence>
<dbReference type="GO" id="GO:0016491">
    <property type="term" value="F:oxidoreductase activity"/>
    <property type="evidence" value="ECO:0007669"/>
    <property type="project" value="InterPro"/>
</dbReference>
<evidence type="ECO:0000259" key="2">
    <source>
        <dbReference type="SMART" id="SM00829"/>
    </source>
</evidence>
<name>A0A0D5NRV0_9BACL</name>
<dbReference type="KEGG" id="pbj:VN24_13325"/>
<dbReference type="CDD" id="cd05289">
    <property type="entry name" value="MDR_like_2"/>
    <property type="match status" value="1"/>
</dbReference>
<dbReference type="Pfam" id="PF08240">
    <property type="entry name" value="ADH_N"/>
    <property type="match status" value="1"/>
</dbReference>
<dbReference type="Gene3D" id="3.40.50.720">
    <property type="entry name" value="NAD(P)-binding Rossmann-like Domain"/>
    <property type="match status" value="1"/>
</dbReference>
<keyword evidence="1" id="KW-0521">NADP</keyword>
<dbReference type="Proteomes" id="UP000032633">
    <property type="component" value="Chromosome"/>
</dbReference>
<dbReference type="InterPro" id="IPR011032">
    <property type="entry name" value="GroES-like_sf"/>
</dbReference>
<proteinExistence type="predicted"/>
<dbReference type="InterPro" id="IPR051603">
    <property type="entry name" value="Zinc-ADH_QOR/CCCR"/>
</dbReference>
<feature type="domain" description="Enoyl reductase (ER)" evidence="2">
    <location>
        <begin position="10"/>
        <end position="304"/>
    </location>
</feature>
<dbReference type="Pfam" id="PF13602">
    <property type="entry name" value="ADH_zinc_N_2"/>
    <property type="match status" value="1"/>
</dbReference>
<dbReference type="InterPro" id="IPR020843">
    <property type="entry name" value="ER"/>
</dbReference>
<sequence length="308" mass="32782">MKAIRYHSHGGPEVLQVEKVPRPKPAKHEVLVRVHAAGVNPGDWQIRSGLAGNRFPLPYIPGWDVSGVVEEVGPGSSLFRVGDEVFGMTADSGACAEYVAVPESQLAHKPAALSHVQAAAVPMSSFTAWHSLNKQGRLQAGETVIVNGAAGGVGHFAVQLAKQAGARVIGVTSGRNADFVRGLGAGEVLDYTAAPLEGTPWQADLAIDTIGGPNGDMLLETLRSGGRLVPVTFGHYNAEKAAARNVTVNEVQLLQISKTTLETIANMFDKGDLRVALDMVVPLEETRRAHERSESRRARGKIVIEISR</sequence>
<dbReference type="OrthoDB" id="9792162at2"/>
<dbReference type="Gene3D" id="3.90.180.10">
    <property type="entry name" value="Medium-chain alcohol dehydrogenases, catalytic domain"/>
    <property type="match status" value="1"/>
</dbReference>
<dbReference type="SMART" id="SM00829">
    <property type="entry name" value="PKS_ER"/>
    <property type="match status" value="1"/>
</dbReference>
<keyword evidence="4" id="KW-1185">Reference proteome</keyword>
<dbReference type="AlphaFoldDB" id="A0A0D5NRV0"/>
<accession>A0A0D5NRV0</accession>
<gene>
    <name evidence="3" type="ORF">VN24_13325</name>
</gene>
<dbReference type="PANTHER" id="PTHR44154">
    <property type="entry name" value="QUINONE OXIDOREDUCTASE"/>
    <property type="match status" value="1"/>
</dbReference>
<reference evidence="3 4" key="1">
    <citation type="journal article" date="2015" name="J. Biotechnol.">
        <title>Complete genome sequence of Paenibacillus beijingensis 7188(T) (=DSM 24997(T)), a novel rhizobacterium from jujube garden soil.</title>
        <authorList>
            <person name="Kwak Y."/>
            <person name="Shin J.H."/>
        </authorList>
    </citation>
    <scope>NUCLEOTIDE SEQUENCE [LARGE SCALE GENOMIC DNA]</scope>
    <source>
        <strain evidence="3 4">DSM 24997</strain>
    </source>
</reference>